<dbReference type="PANTHER" id="PTHR34069:SF2">
    <property type="entry name" value="BETA-KETOACYL-[ACYL-CARRIER-PROTEIN] SYNTHASE III"/>
    <property type="match status" value="1"/>
</dbReference>
<dbReference type="GO" id="GO:0016746">
    <property type="term" value="F:acyltransferase activity"/>
    <property type="evidence" value="ECO:0007669"/>
    <property type="project" value="UniProtKB-KW"/>
</dbReference>
<sequence>MTSLEAVATYLPEHRVPLEELAGELDLTPMQVRLFRRFHKLSDVCRAPGTTPLDLLLAAVSKLDRLPAVRHRVRYVLWARTFPVVVPYPLNPLDTMCRLLGLDRAVAFTVTHHACATGLLAIDLAGRLLAESPPDSLALVVAGEKAFTYDARVVPETSVFGEGASACLVGRDGPRDRLLAYAANQRGDFDDEVTTDIGRFQEEYQASLMAAIHTAVERAELALDDIDLVLPHNVNIVAWQRLCRRIGYPVDRVLLDNVPLTAHVFCADAFVNYQTARTRGLLRPGDRYLVAAAGAGRGATFSAMVFEH</sequence>
<evidence type="ECO:0000259" key="3">
    <source>
        <dbReference type="Pfam" id="PF08541"/>
    </source>
</evidence>
<protein>
    <submittedName>
        <fullName evidence="4">3-oxoacyl-ACP synthase</fullName>
    </submittedName>
</protein>
<dbReference type="RefSeq" id="WP_173033701.1">
    <property type="nucleotide sequence ID" value="NZ_AP022870.1"/>
</dbReference>
<dbReference type="PANTHER" id="PTHR34069">
    <property type="entry name" value="3-OXOACYL-[ACYL-CARRIER-PROTEIN] SYNTHASE 3"/>
    <property type="match status" value="1"/>
</dbReference>
<dbReference type="InterPro" id="IPR016039">
    <property type="entry name" value="Thiolase-like"/>
</dbReference>
<organism evidence="4 5">
    <name type="scientific">Phytohabitans flavus</name>
    <dbReference type="NCBI Taxonomy" id="1076124"/>
    <lineage>
        <taxon>Bacteria</taxon>
        <taxon>Bacillati</taxon>
        <taxon>Actinomycetota</taxon>
        <taxon>Actinomycetes</taxon>
        <taxon>Micromonosporales</taxon>
        <taxon>Micromonosporaceae</taxon>
    </lineage>
</organism>
<evidence type="ECO:0000313" key="4">
    <source>
        <dbReference type="EMBL" id="BCB74339.1"/>
    </source>
</evidence>
<dbReference type="AlphaFoldDB" id="A0A6F8XKM4"/>
<gene>
    <name evidence="4" type="ORF">Pflav_007490</name>
</gene>
<keyword evidence="1" id="KW-0808">Transferase</keyword>
<evidence type="ECO:0000256" key="1">
    <source>
        <dbReference type="ARBA" id="ARBA00022679"/>
    </source>
</evidence>
<reference evidence="4 5" key="2">
    <citation type="submission" date="2020-03" db="EMBL/GenBank/DDBJ databases">
        <authorList>
            <person name="Ichikawa N."/>
            <person name="Kimura A."/>
            <person name="Kitahashi Y."/>
            <person name="Uohara A."/>
        </authorList>
    </citation>
    <scope>NUCLEOTIDE SEQUENCE [LARGE SCALE GENOMIC DNA]</scope>
    <source>
        <strain evidence="4 5">NBRC 107702</strain>
    </source>
</reference>
<dbReference type="EMBL" id="AP022870">
    <property type="protein sequence ID" value="BCB74339.1"/>
    <property type="molecule type" value="Genomic_DNA"/>
</dbReference>
<dbReference type="SUPFAM" id="SSF53901">
    <property type="entry name" value="Thiolase-like"/>
    <property type="match status" value="1"/>
</dbReference>
<keyword evidence="5" id="KW-1185">Reference proteome</keyword>
<name>A0A6F8XKM4_9ACTN</name>
<dbReference type="Pfam" id="PF08541">
    <property type="entry name" value="ACP_syn_III_C"/>
    <property type="match status" value="1"/>
</dbReference>
<feature type="domain" description="Beta-ketoacyl-[acyl-carrier-protein] synthase III C-terminal" evidence="3">
    <location>
        <begin position="217"/>
        <end position="306"/>
    </location>
</feature>
<dbReference type="Proteomes" id="UP000502508">
    <property type="component" value="Chromosome"/>
</dbReference>
<dbReference type="InterPro" id="IPR013747">
    <property type="entry name" value="ACP_syn_III_C"/>
</dbReference>
<dbReference type="GO" id="GO:0044550">
    <property type="term" value="P:secondary metabolite biosynthetic process"/>
    <property type="evidence" value="ECO:0007669"/>
    <property type="project" value="TreeGrafter"/>
</dbReference>
<dbReference type="KEGG" id="pfla:Pflav_007490"/>
<keyword evidence="2" id="KW-0012">Acyltransferase</keyword>
<reference evidence="4 5" key="1">
    <citation type="submission" date="2020-03" db="EMBL/GenBank/DDBJ databases">
        <title>Whole genome shotgun sequence of Phytohabitans flavus NBRC 107702.</title>
        <authorList>
            <person name="Komaki H."/>
            <person name="Tamura T."/>
        </authorList>
    </citation>
    <scope>NUCLEOTIDE SEQUENCE [LARGE SCALE GENOMIC DNA]</scope>
    <source>
        <strain evidence="4 5">NBRC 107702</strain>
    </source>
</reference>
<accession>A0A6F8XKM4</accession>
<dbReference type="Gene3D" id="3.40.47.10">
    <property type="match status" value="2"/>
</dbReference>
<proteinExistence type="predicted"/>
<evidence type="ECO:0000313" key="5">
    <source>
        <dbReference type="Proteomes" id="UP000502508"/>
    </source>
</evidence>
<evidence type="ECO:0000256" key="2">
    <source>
        <dbReference type="ARBA" id="ARBA00023315"/>
    </source>
</evidence>